<dbReference type="AlphaFoldDB" id="A0A249PGE1"/>
<dbReference type="Proteomes" id="UP000217211">
    <property type="component" value="Chromosome"/>
</dbReference>
<evidence type="ECO:0000313" key="2">
    <source>
        <dbReference type="Proteomes" id="UP000217211"/>
    </source>
</evidence>
<proteinExistence type="predicted"/>
<dbReference type="KEGG" id="esj:SJ05684_c33120"/>
<sequence>MHHPARDSERAVGFAITIAPRPGRRPSAPAFRFRTMTANGGHDRV</sequence>
<keyword evidence="2" id="KW-1185">Reference proteome</keyword>
<accession>A0A249PGE1</accession>
<dbReference type="EMBL" id="CP023067">
    <property type="protein sequence ID" value="ASY64734.1"/>
    <property type="molecule type" value="Genomic_DNA"/>
</dbReference>
<reference evidence="1 2" key="1">
    <citation type="submission" date="2017-08" db="EMBL/GenBank/DDBJ databases">
        <title>Multipartite genome sequences of Sinorhizobium species nodulating soybeans.</title>
        <authorList>
            <person name="Tian C.F."/>
        </authorList>
    </citation>
    <scope>NUCLEOTIDE SEQUENCE [LARGE SCALE GENOMIC DNA]</scope>
    <source>
        <strain evidence="1 2">CCBAU 05684</strain>
    </source>
</reference>
<gene>
    <name evidence="1" type="ORF">SJ05684_c33120</name>
</gene>
<protein>
    <submittedName>
        <fullName evidence="1">Uncharacterized protein</fullName>
    </submittedName>
</protein>
<organism evidence="1 2">
    <name type="scientific">Sinorhizobium sojae CCBAU 05684</name>
    <dbReference type="NCBI Taxonomy" id="716928"/>
    <lineage>
        <taxon>Bacteria</taxon>
        <taxon>Pseudomonadati</taxon>
        <taxon>Pseudomonadota</taxon>
        <taxon>Alphaproteobacteria</taxon>
        <taxon>Hyphomicrobiales</taxon>
        <taxon>Rhizobiaceae</taxon>
        <taxon>Sinorhizobium/Ensifer group</taxon>
        <taxon>Sinorhizobium</taxon>
    </lineage>
</organism>
<evidence type="ECO:0000313" key="1">
    <source>
        <dbReference type="EMBL" id="ASY64734.1"/>
    </source>
</evidence>
<name>A0A249PGE1_9HYPH</name>